<gene>
    <name evidence="1" type="ORF">JOF53_004563</name>
</gene>
<dbReference type="EMBL" id="JAGIOO010000001">
    <property type="protein sequence ID" value="MBP2475691.1"/>
    <property type="molecule type" value="Genomic_DNA"/>
</dbReference>
<sequence length="83" mass="9084">MEELRTVIVAPPGGVMTEDVGVVTGDLELVTRCQDSGDVEVLVRYDGADEYYKITGADTHLHDPKDHEPLHRTLAAVLNRPEG</sequence>
<evidence type="ECO:0000313" key="1">
    <source>
        <dbReference type="EMBL" id="MBP2475691.1"/>
    </source>
</evidence>
<name>A0ABS5AGI1_9PSEU</name>
<protein>
    <submittedName>
        <fullName evidence="1">Uncharacterized protein</fullName>
    </submittedName>
</protein>
<dbReference type="RefSeq" id="WP_249044304.1">
    <property type="nucleotide sequence ID" value="NZ_JAGIOO010000001.1"/>
</dbReference>
<keyword evidence="2" id="KW-1185">Reference proteome</keyword>
<reference evidence="1 2" key="1">
    <citation type="submission" date="2021-03" db="EMBL/GenBank/DDBJ databases">
        <title>Sequencing the genomes of 1000 actinobacteria strains.</title>
        <authorList>
            <person name="Klenk H.-P."/>
        </authorList>
    </citation>
    <scope>NUCLEOTIDE SEQUENCE [LARGE SCALE GENOMIC DNA]</scope>
    <source>
        <strain evidence="1 2">DSM 44580</strain>
    </source>
</reference>
<dbReference type="Proteomes" id="UP001519363">
    <property type="component" value="Unassembled WGS sequence"/>
</dbReference>
<accession>A0ABS5AGI1</accession>
<evidence type="ECO:0000313" key="2">
    <source>
        <dbReference type="Proteomes" id="UP001519363"/>
    </source>
</evidence>
<organism evidence="1 2">
    <name type="scientific">Crossiella equi</name>
    <dbReference type="NCBI Taxonomy" id="130796"/>
    <lineage>
        <taxon>Bacteria</taxon>
        <taxon>Bacillati</taxon>
        <taxon>Actinomycetota</taxon>
        <taxon>Actinomycetes</taxon>
        <taxon>Pseudonocardiales</taxon>
        <taxon>Pseudonocardiaceae</taxon>
        <taxon>Crossiella</taxon>
    </lineage>
</organism>
<comment type="caution">
    <text evidence="1">The sequence shown here is derived from an EMBL/GenBank/DDBJ whole genome shotgun (WGS) entry which is preliminary data.</text>
</comment>
<proteinExistence type="predicted"/>